<dbReference type="PANTHER" id="PTHR11070:SF23">
    <property type="entry name" value="RECBCD ENZYME SUBUNIT RECB"/>
    <property type="match status" value="1"/>
</dbReference>
<dbReference type="SUPFAM" id="SSF52540">
    <property type="entry name" value="P-loop containing nucleoside triphosphate hydrolases"/>
    <property type="match status" value="1"/>
</dbReference>
<feature type="domain" description="UvrD-like helicase C-terminal" evidence="19">
    <location>
        <begin position="363"/>
        <end position="617"/>
    </location>
</feature>
<feature type="region of interest" description="Disordered" evidence="17">
    <location>
        <begin position="789"/>
        <end position="840"/>
    </location>
</feature>
<feature type="binding site" evidence="15">
    <location>
        <position position="1013"/>
    </location>
    <ligand>
        <name>Mg(2+)</name>
        <dbReference type="ChEBI" id="CHEBI:18420"/>
    </ligand>
</feature>
<keyword evidence="4 15" id="KW-0227">DNA damage</keyword>
<comment type="catalytic activity">
    <reaction evidence="14 15">
        <text>ATP + H2O = ADP + phosphate + H(+)</text>
        <dbReference type="Rhea" id="RHEA:13065"/>
        <dbReference type="ChEBI" id="CHEBI:15377"/>
        <dbReference type="ChEBI" id="CHEBI:15378"/>
        <dbReference type="ChEBI" id="CHEBI:30616"/>
        <dbReference type="ChEBI" id="CHEBI:43474"/>
        <dbReference type="ChEBI" id="CHEBI:456216"/>
        <dbReference type="EC" id="5.6.2.4"/>
    </reaction>
</comment>
<comment type="cofactor">
    <cofactor evidence="15">
        <name>Mg(2+)</name>
        <dbReference type="ChEBI" id="CHEBI:18420"/>
    </cofactor>
    <text evidence="15">Binds 1 Mg(2+) ion per subunit.</text>
</comment>
<dbReference type="InterPro" id="IPR011335">
    <property type="entry name" value="Restrct_endonuc-II-like"/>
</dbReference>
<dbReference type="Pfam" id="PF12705">
    <property type="entry name" value="PDDEXK_1"/>
    <property type="match status" value="1"/>
</dbReference>
<sequence>MVTDPLATFDVCGPLPTGTTLLEASAGTGKTFTVGALVARYVAEGVAELDEMLVITFGRAASQELRERVRSQLVEAERVLGDPGSADPHNSLLSHLLDADEEERAVRRARLRDALAAFDAATIATTHQFCQLVLRSLGVAGDTDAGSALVESLDELVVEVVDDLYLQLFGASKERPPFGRDTALALARTAVGDPQSALAEVGEGAPATAVARREFAVAVRAEIERRKRRLGVLSYDDLLSRLADALADEDAPARARMRQRWRIVLVDEFQDTDPVQWDVLDRAFTGHATMVLIGDPKQAIYAFRGGDVVTYLAAARTATHRATLGTNWRSDDGLVRSLLVPLGSAALGNAEIVVRDVTAHHRGGRLSGAPRPAPFRVRRVPRDGFKLNKAGLIGAADARAHVAEDCAADIAALLDAGATWCGERLRAGQIAVIVAVRDHGQLVKDALERRGVPAVLAGGGDVFLTTAGEEWLSLLAALEAPHRSALVRAAALTCFFGHSAVELDEGGETLTARVADTLRGWALLLRGRGVAALVEAAEERGLTRRVLARTGGERLLTDLRHLGQLLHEMAVREDLGLTALLEWFRDERRRTAASERPRRLDSDAAAVQIVTVHGSKGLEYPVTYLPFAYQLYQFPVDVARFHDAAGRRTLDVSGAGPQWNDHARLHQGEELGEELRDLYVALTRAQSQVVTWWAPTSNTAAGGLHRLLFGRQPGIAEVPDQQQVGDDDYAARVLALIEELGGPAAEVSVVAEAVAERSDGERAELAVRTFDREVDVEWRRTSYSGLIRADETGGHGAVTSEPEQTGREDEDQPESATDGSRHGRSETSSTAGEPLVSPMADLPAGATFGSLVHAVLEHADPDAPDLETELLAHVREQLRWWYVAAAPEDIAAALVPVVRTPLGPLAGGLTLAEIPLRDRLRELDFELPLDGGDRSRHGRFATSSTTTARDVRLREVAPLLRQHLPADDPLAPYAATLEQPALGDQALRGYLAGSVDVLLRVADGDEHRYVVVDYKTNRLGPADEPGTAADYGPRELAQAMLHSHYPLQALLYSVVAHRFLRWRVPGYDPERHLGGVLYLYLRGMCGPETPVTDGHPAGVFSWSPPTSLVLALSDLLDGVPAGGAA</sequence>
<comment type="domain">
    <text evidence="15">The C-terminal domain has nuclease activity and interacts with RecD. It interacts with RecA, facilitating its loading onto ssDNA.</text>
</comment>
<name>A0ABP7IHB7_9ACTN</name>
<dbReference type="InterPro" id="IPR011604">
    <property type="entry name" value="PDDEXK-like_dom_sf"/>
</dbReference>
<feature type="binding site" evidence="16">
    <location>
        <begin position="24"/>
        <end position="31"/>
    </location>
    <ligand>
        <name>ATP</name>
        <dbReference type="ChEBI" id="CHEBI:30616"/>
    </ligand>
</feature>
<dbReference type="Pfam" id="PF00580">
    <property type="entry name" value="UvrD-helicase"/>
    <property type="match status" value="1"/>
</dbReference>
<evidence type="ECO:0000256" key="6">
    <source>
        <dbReference type="ARBA" id="ARBA00022806"/>
    </source>
</evidence>
<accession>A0ABP7IHB7</accession>
<feature type="binding site" evidence="15">
    <location>
        <position position="996"/>
    </location>
    <ligand>
        <name>Mg(2+)</name>
        <dbReference type="ChEBI" id="CHEBI:18420"/>
    </ligand>
</feature>
<dbReference type="Gene3D" id="1.10.486.10">
    <property type="entry name" value="PCRA, domain 4"/>
    <property type="match status" value="1"/>
</dbReference>
<comment type="similarity">
    <text evidence="15">Belongs to the helicase family. UvrD subfamily.</text>
</comment>
<feature type="active site" description="For nuclease activity" evidence="15">
    <location>
        <position position="1013"/>
    </location>
</feature>
<protein>
    <recommendedName>
        <fullName evidence="15">RecBCD enzyme subunit RecB</fullName>
        <ecNumber evidence="15">3.1.11.5</ecNumber>
        <ecNumber evidence="15">5.6.2.4</ecNumber>
    </recommendedName>
    <alternativeName>
        <fullName evidence="15">DNA 3'-5' helicase subunit RecB</fullName>
    </alternativeName>
    <alternativeName>
        <fullName evidence="15">Exonuclease V subunit RecB</fullName>
        <shortName evidence="15">ExoV subunit RecB</shortName>
    </alternativeName>
    <alternativeName>
        <fullName evidence="15">Helicase/nuclease RecBCD subunit RecB</fullName>
    </alternativeName>
</protein>
<evidence type="ECO:0000256" key="16">
    <source>
        <dbReference type="PROSITE-ProRule" id="PRU00560"/>
    </source>
</evidence>
<evidence type="ECO:0000313" key="21">
    <source>
        <dbReference type="Proteomes" id="UP001501821"/>
    </source>
</evidence>
<dbReference type="CDD" id="cd22352">
    <property type="entry name" value="RecB_C-like"/>
    <property type="match status" value="1"/>
</dbReference>
<evidence type="ECO:0000256" key="8">
    <source>
        <dbReference type="ARBA" id="ARBA00022840"/>
    </source>
</evidence>
<keyword evidence="9 15" id="KW-0460">Magnesium</keyword>
<evidence type="ECO:0000256" key="1">
    <source>
        <dbReference type="ARBA" id="ARBA00022722"/>
    </source>
</evidence>
<organism evidence="20 21">
    <name type="scientific">Nocardioides panacisoli</name>
    <dbReference type="NCBI Taxonomy" id="627624"/>
    <lineage>
        <taxon>Bacteria</taxon>
        <taxon>Bacillati</taxon>
        <taxon>Actinomycetota</taxon>
        <taxon>Actinomycetes</taxon>
        <taxon>Propionibacteriales</taxon>
        <taxon>Nocardioidaceae</taxon>
        <taxon>Nocardioides</taxon>
    </lineage>
</organism>
<dbReference type="InterPro" id="IPR027417">
    <property type="entry name" value="P-loop_NTPase"/>
</dbReference>
<evidence type="ECO:0000259" key="19">
    <source>
        <dbReference type="PROSITE" id="PS51217"/>
    </source>
</evidence>
<dbReference type="PANTHER" id="PTHR11070">
    <property type="entry name" value="UVRD / RECB / PCRA DNA HELICASE FAMILY MEMBER"/>
    <property type="match status" value="1"/>
</dbReference>
<evidence type="ECO:0000256" key="15">
    <source>
        <dbReference type="HAMAP-Rule" id="MF_01485"/>
    </source>
</evidence>
<dbReference type="Gene3D" id="3.90.320.10">
    <property type="match status" value="1"/>
</dbReference>
<evidence type="ECO:0000313" key="20">
    <source>
        <dbReference type="EMBL" id="GAA3818467.1"/>
    </source>
</evidence>
<evidence type="ECO:0000256" key="3">
    <source>
        <dbReference type="ARBA" id="ARBA00022741"/>
    </source>
</evidence>
<keyword evidence="11 15" id="KW-0234">DNA repair</keyword>
<dbReference type="InterPro" id="IPR004586">
    <property type="entry name" value="RecB"/>
</dbReference>
<dbReference type="EC" id="3.1.11.5" evidence="15"/>
<keyword evidence="21" id="KW-1185">Reference proteome</keyword>
<keyword evidence="7 15" id="KW-0269">Exonuclease</keyword>
<proteinExistence type="inferred from homology"/>
<feature type="region of interest" description="Nuclease activity, interacts with RecD and RecA" evidence="15">
    <location>
        <begin position="777"/>
        <end position="1125"/>
    </location>
</feature>
<comment type="miscellaneous">
    <text evidence="15">In the RecBCD complex, RecB has a slow 3'-5' helicase, an exonuclease activity and loads RecA onto ssDNA, RecD has a fast 5'-3' helicase activity, while RecC stimulates the ATPase and processivity of the RecB helicase and contributes to recognition of the Chi site.</text>
</comment>
<keyword evidence="5 15" id="KW-0378">Hydrolase</keyword>
<dbReference type="PROSITE" id="PS51217">
    <property type="entry name" value="UVRD_HELICASE_CTER"/>
    <property type="match status" value="1"/>
</dbReference>
<evidence type="ECO:0000259" key="18">
    <source>
        <dbReference type="PROSITE" id="PS51198"/>
    </source>
</evidence>
<feature type="domain" description="UvrD-like helicase ATP-binding" evidence="18">
    <location>
        <begin position="3"/>
        <end position="331"/>
    </location>
</feature>
<keyword evidence="6 15" id="KW-0347">Helicase</keyword>
<evidence type="ECO:0000256" key="17">
    <source>
        <dbReference type="SAM" id="MobiDB-lite"/>
    </source>
</evidence>
<gene>
    <name evidence="15 20" type="primary">recB</name>
    <name evidence="20" type="ORF">GCM10022242_20380</name>
</gene>
<comment type="domain">
    <text evidence="15">The N-terminal DNA-binding domain is a ssDNA-dependent ATPase and has ATP-dependent 3'-5' helicase function. This domain interacts with RecC.</text>
</comment>
<comment type="subunit">
    <text evidence="15">Heterotrimer of RecB, RecC and RecD. All subunits contribute to DNA-binding. Interacts with RecA.</text>
</comment>
<dbReference type="InterPro" id="IPR014017">
    <property type="entry name" value="DNA_helicase_UvrD-like_C"/>
</dbReference>
<comment type="catalytic activity">
    <reaction evidence="15">
        <text>Exonucleolytic cleavage (in the presence of ATP) in either 5'- to 3'- or 3'- to 5'-direction to yield 5'-phosphooligonucleotides.</text>
        <dbReference type="EC" id="3.1.11.5"/>
    </reaction>
</comment>
<dbReference type="PROSITE" id="PS51198">
    <property type="entry name" value="UVRD_HELICASE_ATP_BIND"/>
    <property type="match status" value="1"/>
</dbReference>
<comment type="function">
    <text evidence="15">A helicase/nuclease that prepares dsDNA breaks (DSB) for recombinational DNA repair. Binds to DSBs and unwinds DNA via a highly rapid and processive ATP-dependent bidirectional helicase activity. Unwinds dsDNA until it encounters a Chi (crossover hotspot instigator) sequence from the 3' direction. Cuts ssDNA a few nucleotides 3' to the Chi site. The properties and activities of the enzyme are changed at Chi. The Chi-altered holoenzyme produces a long 3'-ssDNA overhang and facilitates RecA-binding to the ssDNA for homologous DNA recombination and repair. Holoenzyme degrades any linearized DNA that is unable to undergo homologous recombination. In the holoenzyme this subunit contributes ATPase, 3'-5' helicase, exonuclease activity and loads RecA onto ssDNA.</text>
</comment>
<keyword evidence="2 15" id="KW-0479">Metal-binding</keyword>
<evidence type="ECO:0000256" key="11">
    <source>
        <dbReference type="ARBA" id="ARBA00023204"/>
    </source>
</evidence>
<evidence type="ECO:0000256" key="10">
    <source>
        <dbReference type="ARBA" id="ARBA00023125"/>
    </source>
</evidence>
<keyword evidence="1 15" id="KW-0540">Nuclease</keyword>
<dbReference type="Proteomes" id="UP001501821">
    <property type="component" value="Unassembled WGS sequence"/>
</dbReference>
<evidence type="ECO:0000256" key="2">
    <source>
        <dbReference type="ARBA" id="ARBA00022723"/>
    </source>
</evidence>
<comment type="caution">
    <text evidence="20">The sequence shown here is derived from an EMBL/GenBank/DDBJ whole genome shotgun (WGS) entry which is preliminary data.</text>
</comment>
<dbReference type="EC" id="5.6.2.4" evidence="15"/>
<dbReference type="InterPro" id="IPR014016">
    <property type="entry name" value="UvrD-like_ATP-bd"/>
</dbReference>
<dbReference type="EMBL" id="BAABAH010000006">
    <property type="protein sequence ID" value="GAA3818467.1"/>
    <property type="molecule type" value="Genomic_DNA"/>
</dbReference>
<keyword evidence="10 15" id="KW-0238">DNA-binding</keyword>
<reference evidence="21" key="1">
    <citation type="journal article" date="2019" name="Int. J. Syst. Evol. Microbiol.">
        <title>The Global Catalogue of Microorganisms (GCM) 10K type strain sequencing project: providing services to taxonomists for standard genome sequencing and annotation.</title>
        <authorList>
            <consortium name="The Broad Institute Genomics Platform"/>
            <consortium name="The Broad Institute Genome Sequencing Center for Infectious Disease"/>
            <person name="Wu L."/>
            <person name="Ma J."/>
        </authorList>
    </citation>
    <scope>NUCLEOTIDE SEQUENCE [LARGE SCALE GENOMIC DNA]</scope>
    <source>
        <strain evidence="21">JCM 16953</strain>
    </source>
</reference>
<keyword evidence="8 15" id="KW-0067">ATP-binding</keyword>
<dbReference type="Pfam" id="PF13361">
    <property type="entry name" value="UvrD_C"/>
    <property type="match status" value="1"/>
</dbReference>
<dbReference type="HAMAP" id="MF_01485">
    <property type="entry name" value="RecB"/>
    <property type="match status" value="1"/>
</dbReference>
<keyword evidence="12 15" id="KW-0413">Isomerase</keyword>
<evidence type="ECO:0000256" key="13">
    <source>
        <dbReference type="ARBA" id="ARBA00034617"/>
    </source>
</evidence>
<evidence type="ECO:0000256" key="9">
    <source>
        <dbReference type="ARBA" id="ARBA00022842"/>
    </source>
</evidence>
<dbReference type="SUPFAM" id="SSF52980">
    <property type="entry name" value="Restriction endonuclease-like"/>
    <property type="match status" value="1"/>
</dbReference>
<evidence type="ECO:0000256" key="7">
    <source>
        <dbReference type="ARBA" id="ARBA00022839"/>
    </source>
</evidence>
<evidence type="ECO:0000256" key="4">
    <source>
        <dbReference type="ARBA" id="ARBA00022763"/>
    </source>
</evidence>
<comment type="catalytic activity">
    <reaction evidence="13 15">
        <text>Couples ATP hydrolysis with the unwinding of duplex DNA by translocating in the 3'-5' direction.</text>
        <dbReference type="EC" id="5.6.2.4"/>
    </reaction>
</comment>
<evidence type="ECO:0000256" key="14">
    <source>
        <dbReference type="ARBA" id="ARBA00048988"/>
    </source>
</evidence>
<evidence type="ECO:0000256" key="5">
    <source>
        <dbReference type="ARBA" id="ARBA00022801"/>
    </source>
</evidence>
<feature type="binding site" evidence="15">
    <location>
        <position position="853"/>
    </location>
    <ligand>
        <name>Mg(2+)</name>
        <dbReference type="ChEBI" id="CHEBI:18420"/>
    </ligand>
</feature>
<dbReference type="Gene3D" id="3.40.50.300">
    <property type="entry name" value="P-loop containing nucleotide triphosphate hydrolases"/>
    <property type="match status" value="2"/>
</dbReference>
<keyword evidence="3 15" id="KW-0547">Nucleotide-binding</keyword>
<dbReference type="InterPro" id="IPR038726">
    <property type="entry name" value="PDDEXK_AddAB-type"/>
</dbReference>
<feature type="region of interest" description="DNA-binding and helicase activity, interacts with RecC" evidence="15">
    <location>
        <begin position="1"/>
        <end position="745"/>
    </location>
</feature>
<dbReference type="InterPro" id="IPR000212">
    <property type="entry name" value="DNA_helicase_UvrD/REP"/>
</dbReference>
<evidence type="ECO:0000256" key="12">
    <source>
        <dbReference type="ARBA" id="ARBA00023235"/>
    </source>
</evidence>